<feature type="active site" description="Proton acceptor" evidence="8">
    <location>
        <position position="19"/>
    </location>
</feature>
<evidence type="ECO:0000256" key="4">
    <source>
        <dbReference type="ARBA" id="ARBA00022741"/>
    </source>
</evidence>
<evidence type="ECO:0000256" key="3">
    <source>
        <dbReference type="ARBA" id="ARBA00022723"/>
    </source>
</evidence>
<evidence type="ECO:0000313" key="12">
    <source>
        <dbReference type="Proteomes" id="UP000238605"/>
    </source>
</evidence>
<dbReference type="GO" id="GO:0005525">
    <property type="term" value="F:GTP binding"/>
    <property type="evidence" value="ECO:0007669"/>
    <property type="project" value="UniProtKB-UniRule"/>
</dbReference>
<keyword evidence="2 8" id="KW-0436">Ligase</keyword>
<evidence type="ECO:0000313" key="11">
    <source>
        <dbReference type="EMBL" id="PPE67649.1"/>
    </source>
</evidence>
<dbReference type="InterPro" id="IPR042110">
    <property type="entry name" value="Adenylosuccinate_synth_dom2"/>
</dbReference>
<feature type="active site" description="Proton donor" evidence="8">
    <location>
        <position position="47"/>
    </location>
</feature>
<comment type="similarity">
    <text evidence="8 10">Belongs to the adenylosuccinate synthetase family.</text>
</comment>
<evidence type="ECO:0000256" key="10">
    <source>
        <dbReference type="RuleBase" id="RU000520"/>
    </source>
</evidence>
<feature type="binding site" description="in other chain" evidence="8">
    <location>
        <position position="248"/>
    </location>
    <ligand>
        <name>IMP</name>
        <dbReference type="ChEBI" id="CHEBI:58053"/>
        <note>ligand shared between dimeric partners</note>
    </ligand>
</feature>
<dbReference type="SUPFAM" id="SSF52540">
    <property type="entry name" value="P-loop containing nucleoside triphosphate hydrolases"/>
    <property type="match status" value="1"/>
</dbReference>
<feature type="binding site" description="in other chain" evidence="8">
    <location>
        <begin position="19"/>
        <end position="22"/>
    </location>
    <ligand>
        <name>IMP</name>
        <dbReference type="ChEBI" id="CHEBI:58053"/>
        <note>ligand shared between dimeric partners</note>
    </ligand>
</feature>
<gene>
    <name evidence="8" type="primary">purA</name>
    <name evidence="11" type="ORF">C1704_01920</name>
</gene>
<feature type="binding site" evidence="8">
    <location>
        <begin position="344"/>
        <end position="346"/>
    </location>
    <ligand>
        <name>GTP</name>
        <dbReference type="ChEBI" id="CHEBI:37565"/>
    </ligand>
</feature>
<dbReference type="UniPathway" id="UPA00075">
    <property type="reaction ID" value="UER00335"/>
</dbReference>
<accession>A0A2S5SYB5</accession>
<dbReference type="AlphaFoldDB" id="A0A2S5SYB5"/>
<dbReference type="InterPro" id="IPR027417">
    <property type="entry name" value="P-loop_NTPase"/>
</dbReference>
<keyword evidence="4 8" id="KW-0547">Nucleotide-binding</keyword>
<dbReference type="NCBIfam" id="NF002223">
    <property type="entry name" value="PRK01117.1"/>
    <property type="match status" value="1"/>
</dbReference>
<comment type="function">
    <text evidence="8">Plays an important role in the de novo pathway of purine nucleotide biosynthesis. Catalyzes the first committed step in the biosynthesis of AMP from IMP.</text>
</comment>
<dbReference type="InterPro" id="IPR042111">
    <property type="entry name" value="Adenylosuccinate_synth_dom3"/>
</dbReference>
<keyword evidence="6 8" id="KW-0460">Magnesium</keyword>
<evidence type="ECO:0000256" key="6">
    <source>
        <dbReference type="ARBA" id="ARBA00022842"/>
    </source>
</evidence>
<comment type="pathway">
    <text evidence="8 10">Purine metabolism; AMP biosynthesis via de novo pathway; AMP from IMP: step 1/2.</text>
</comment>
<feature type="binding site" evidence="8">
    <location>
        <position position="19"/>
    </location>
    <ligand>
        <name>Mg(2+)</name>
        <dbReference type="ChEBI" id="CHEBI:18420"/>
    </ligand>
</feature>
<feature type="binding site" description="in other chain" evidence="8">
    <location>
        <position position="138"/>
    </location>
    <ligand>
        <name>IMP</name>
        <dbReference type="ChEBI" id="CHEBI:58053"/>
        <note>ligand shared between dimeric partners</note>
    </ligand>
</feature>
<feature type="binding site" description="in other chain" evidence="8">
    <location>
        <position position="316"/>
    </location>
    <ligand>
        <name>IMP</name>
        <dbReference type="ChEBI" id="CHEBI:58053"/>
        <note>ligand shared between dimeric partners</note>
    </ligand>
</feature>
<comment type="subunit">
    <text evidence="1 8">Homodimer.</text>
</comment>
<comment type="caution">
    <text evidence="11">The sequence shown here is derived from an EMBL/GenBank/DDBJ whole genome shotgun (WGS) entry which is preliminary data.</text>
</comment>
<comment type="cofactor">
    <cofactor evidence="8">
        <name>Mg(2+)</name>
        <dbReference type="ChEBI" id="CHEBI:18420"/>
    </cofactor>
    <text evidence="8">Binds 1 Mg(2+) ion per subunit.</text>
</comment>
<evidence type="ECO:0000256" key="8">
    <source>
        <dbReference type="HAMAP-Rule" id="MF_00011"/>
    </source>
</evidence>
<name>A0A2S5SYB5_9BURK</name>
<evidence type="ECO:0000256" key="2">
    <source>
        <dbReference type="ARBA" id="ARBA00022598"/>
    </source>
</evidence>
<dbReference type="PROSITE" id="PS00513">
    <property type="entry name" value="ADENYLOSUCCIN_SYN_2"/>
    <property type="match status" value="1"/>
</dbReference>
<keyword evidence="7 8" id="KW-0342">GTP-binding</keyword>
<dbReference type="NCBIfam" id="TIGR00184">
    <property type="entry name" value="purA"/>
    <property type="match status" value="1"/>
</dbReference>
<dbReference type="CDD" id="cd03108">
    <property type="entry name" value="AdSS"/>
    <property type="match status" value="1"/>
</dbReference>
<reference evidence="11 12" key="1">
    <citation type="submission" date="2018-02" db="EMBL/GenBank/DDBJ databases">
        <title>Reclassifiation of [Polyangium] brachysporum DSM 7029 as Guopingzhaonella breviflexa gen. nov., sp. nov., a member of the family Comamonadaceae.</title>
        <authorList>
            <person name="Tang B."/>
        </authorList>
    </citation>
    <scope>NUCLEOTIDE SEQUENCE [LARGE SCALE GENOMIC DNA]</scope>
    <source>
        <strain evidence="11 12">BCRC 80649</strain>
    </source>
</reference>
<keyword evidence="8" id="KW-0963">Cytoplasm</keyword>
<keyword evidence="5 8" id="KW-0658">Purine biosynthesis</keyword>
<dbReference type="FunFam" id="3.90.170.10:FF:000001">
    <property type="entry name" value="Adenylosuccinate synthetase"/>
    <property type="match status" value="1"/>
</dbReference>
<dbReference type="GO" id="GO:0004019">
    <property type="term" value="F:adenylosuccinate synthase activity"/>
    <property type="evidence" value="ECO:0007669"/>
    <property type="project" value="UniProtKB-UniRule"/>
</dbReference>
<dbReference type="GO" id="GO:0000287">
    <property type="term" value="F:magnesium ion binding"/>
    <property type="evidence" value="ECO:0007669"/>
    <property type="project" value="UniProtKB-UniRule"/>
</dbReference>
<evidence type="ECO:0000256" key="1">
    <source>
        <dbReference type="ARBA" id="ARBA00011738"/>
    </source>
</evidence>
<dbReference type="OrthoDB" id="9807553at2"/>
<dbReference type="Pfam" id="PF00709">
    <property type="entry name" value="Adenylsucc_synt"/>
    <property type="match status" value="1"/>
</dbReference>
<dbReference type="GO" id="GO:0046040">
    <property type="term" value="P:IMP metabolic process"/>
    <property type="evidence" value="ECO:0007669"/>
    <property type="project" value="TreeGrafter"/>
</dbReference>
<feature type="binding site" evidence="8">
    <location>
        <begin position="18"/>
        <end position="24"/>
    </location>
    <ligand>
        <name>GTP</name>
        <dbReference type="ChEBI" id="CHEBI:37565"/>
    </ligand>
</feature>
<proteinExistence type="inferred from homology"/>
<dbReference type="Proteomes" id="UP000238605">
    <property type="component" value="Unassembled WGS sequence"/>
</dbReference>
<feature type="binding site" description="in other chain" evidence="8">
    <location>
        <begin position="44"/>
        <end position="47"/>
    </location>
    <ligand>
        <name>IMP</name>
        <dbReference type="ChEBI" id="CHEBI:58053"/>
        <note>ligand shared between dimeric partners</note>
    </ligand>
</feature>
<dbReference type="InterPro" id="IPR033128">
    <property type="entry name" value="Adenylosuccin_syn_Lys_AS"/>
</dbReference>
<dbReference type="Gene3D" id="3.90.170.10">
    <property type="entry name" value="Adenylosuccinate Synthetase, subunit A, domain 3"/>
    <property type="match status" value="1"/>
</dbReference>
<dbReference type="PANTHER" id="PTHR11846:SF0">
    <property type="entry name" value="ADENYLOSUCCINATE SYNTHETASE"/>
    <property type="match status" value="1"/>
</dbReference>
<dbReference type="InterPro" id="IPR042109">
    <property type="entry name" value="Adenylosuccinate_synth_dom1"/>
</dbReference>
<evidence type="ECO:0000256" key="7">
    <source>
        <dbReference type="ARBA" id="ARBA00023134"/>
    </source>
</evidence>
<dbReference type="PANTHER" id="PTHR11846">
    <property type="entry name" value="ADENYLOSUCCINATE SYNTHETASE"/>
    <property type="match status" value="1"/>
</dbReference>
<feature type="binding site" evidence="8">
    <location>
        <position position="46"/>
    </location>
    <ligand>
        <name>Mg(2+)</name>
        <dbReference type="ChEBI" id="CHEBI:18420"/>
    </ligand>
</feature>
<evidence type="ECO:0000256" key="5">
    <source>
        <dbReference type="ARBA" id="ARBA00022755"/>
    </source>
</evidence>
<organism evidence="11 12">
    <name type="scientific">Caldimonas caldifontis</name>
    <dbReference type="NCBI Taxonomy" id="1452508"/>
    <lineage>
        <taxon>Bacteria</taxon>
        <taxon>Pseudomonadati</taxon>
        <taxon>Pseudomonadota</taxon>
        <taxon>Betaproteobacteria</taxon>
        <taxon>Burkholderiales</taxon>
        <taxon>Sphaerotilaceae</taxon>
        <taxon>Caldimonas</taxon>
    </lineage>
</organism>
<comment type="catalytic activity">
    <reaction evidence="8 10">
        <text>IMP + L-aspartate + GTP = N(6)-(1,2-dicarboxyethyl)-AMP + GDP + phosphate + 2 H(+)</text>
        <dbReference type="Rhea" id="RHEA:15753"/>
        <dbReference type="ChEBI" id="CHEBI:15378"/>
        <dbReference type="ChEBI" id="CHEBI:29991"/>
        <dbReference type="ChEBI" id="CHEBI:37565"/>
        <dbReference type="ChEBI" id="CHEBI:43474"/>
        <dbReference type="ChEBI" id="CHEBI:57567"/>
        <dbReference type="ChEBI" id="CHEBI:58053"/>
        <dbReference type="ChEBI" id="CHEBI:58189"/>
        <dbReference type="EC" id="6.3.4.4"/>
    </reaction>
</comment>
<feature type="binding site" evidence="8">
    <location>
        <position position="318"/>
    </location>
    <ligand>
        <name>GTP</name>
        <dbReference type="ChEBI" id="CHEBI:37565"/>
    </ligand>
</feature>
<feature type="binding site" evidence="8">
    <location>
        <begin position="46"/>
        <end position="48"/>
    </location>
    <ligand>
        <name>GTP</name>
        <dbReference type="ChEBI" id="CHEBI:37565"/>
    </ligand>
</feature>
<dbReference type="Gene3D" id="1.10.300.10">
    <property type="entry name" value="Adenylosuccinate Synthetase, subunit A, domain 2"/>
    <property type="match status" value="1"/>
</dbReference>
<dbReference type="EC" id="6.3.4.4" evidence="8 10"/>
<dbReference type="PROSITE" id="PS01266">
    <property type="entry name" value="ADENYLOSUCCIN_SYN_1"/>
    <property type="match status" value="1"/>
</dbReference>
<evidence type="ECO:0000256" key="9">
    <source>
        <dbReference type="PROSITE-ProRule" id="PRU10134"/>
    </source>
</evidence>
<dbReference type="InterPro" id="IPR001114">
    <property type="entry name" value="Adenylosuccinate_synthetase"/>
</dbReference>
<dbReference type="HAMAP" id="MF_00011">
    <property type="entry name" value="Adenylosucc_synth"/>
    <property type="match status" value="1"/>
</dbReference>
<feature type="active site" evidence="9">
    <location>
        <position position="149"/>
    </location>
</feature>
<feature type="binding site" description="in other chain" evidence="8">
    <location>
        <position position="233"/>
    </location>
    <ligand>
        <name>IMP</name>
        <dbReference type="ChEBI" id="CHEBI:58053"/>
        <note>ligand shared between dimeric partners</note>
    </ligand>
</feature>
<dbReference type="GO" id="GO:0005737">
    <property type="term" value="C:cytoplasm"/>
    <property type="evidence" value="ECO:0007669"/>
    <property type="project" value="UniProtKB-SubCell"/>
</dbReference>
<dbReference type="SMART" id="SM00788">
    <property type="entry name" value="Adenylsucc_synt"/>
    <property type="match status" value="1"/>
</dbReference>
<sequence>MTQHTSGRNVVVVGTQWGDEGKGKVVDWLTDHASAVVRFQGGHNAGHTLVIKGKKTALQLIPSGIMREGVACYIGNGVVVDPTHLLTEIERLEAAGLEVRSRLFISESCPLILPFHVEVDRAREALRESSGAGKIGTTGKGIGPAYEDKVARRALRVQDLKHPERFAAKLRELLSLHNFVLEGYLKSEALAFEPIFEHAMKVAEQLKPMMADVGVRVHQTNVQGGHVLFEGAQGTLLDIDHGTYPYVTSSNCVAGNAAAGSGVGPDKLHYILGITKAYTTRVGSGPFPTELPIDEPGTVGHHLSTVGQERGTVTGRARRCGWLDAAALKRSVLINGLSGLCITKLDVLDGLDEIKICVGYELGGQRIDILPLDADDIVNCKPIYETLPGWKGTTAGITQWDQLPVNARAYLERMQDCIGAPIDMVSTGPDRDHTILLRHPYKA</sequence>
<keyword evidence="12" id="KW-1185">Reference proteome</keyword>
<dbReference type="RefSeq" id="WP_104300473.1">
    <property type="nucleotide sequence ID" value="NZ_PSNX01000002.1"/>
</dbReference>
<protein>
    <recommendedName>
        <fullName evidence="8 10">Adenylosuccinate synthetase</fullName>
        <shortName evidence="8">AMPSase</shortName>
        <shortName evidence="8">AdSS</shortName>
        <ecNumber evidence="8 10">6.3.4.4</ecNumber>
    </recommendedName>
    <alternativeName>
        <fullName evidence="8">IMP--aspartate ligase</fullName>
    </alternativeName>
</protein>
<dbReference type="Gene3D" id="3.40.440.10">
    <property type="entry name" value="Adenylosuccinate Synthetase, subunit A, domain 1"/>
    <property type="match status" value="1"/>
</dbReference>
<keyword evidence="3 8" id="KW-0479">Metal-binding</keyword>
<dbReference type="GO" id="GO:0044208">
    <property type="term" value="P:'de novo' AMP biosynthetic process"/>
    <property type="evidence" value="ECO:0007669"/>
    <property type="project" value="UniProtKB-UniRule"/>
</dbReference>
<dbReference type="EMBL" id="PSNX01000002">
    <property type="protein sequence ID" value="PPE67649.1"/>
    <property type="molecule type" value="Genomic_DNA"/>
</dbReference>
<dbReference type="InterPro" id="IPR018220">
    <property type="entry name" value="Adenylosuccin_syn_GTP-bd"/>
</dbReference>
<comment type="subcellular location">
    <subcellularLocation>
        <location evidence="8">Cytoplasm</location>
    </subcellularLocation>
</comment>
<feature type="binding site" evidence="8">
    <location>
        <position position="152"/>
    </location>
    <ligand>
        <name>IMP</name>
        <dbReference type="ChEBI" id="CHEBI:58053"/>
        <note>ligand shared between dimeric partners</note>
    </ligand>
</feature>
<feature type="binding site" evidence="8">
    <location>
        <begin position="426"/>
        <end position="428"/>
    </location>
    <ligand>
        <name>GTP</name>
        <dbReference type="ChEBI" id="CHEBI:37565"/>
    </ligand>
</feature>
<dbReference type="FunFam" id="1.10.300.10:FF:000001">
    <property type="entry name" value="Adenylosuccinate synthetase"/>
    <property type="match status" value="1"/>
</dbReference>
<feature type="binding site" evidence="8">
    <location>
        <begin position="312"/>
        <end position="318"/>
    </location>
    <ligand>
        <name>substrate</name>
    </ligand>
</feature>